<evidence type="ECO:0000256" key="1">
    <source>
        <dbReference type="ARBA" id="ARBA00009884"/>
    </source>
</evidence>
<evidence type="ECO:0000313" key="2">
    <source>
        <dbReference type="EMBL" id="MBW0578710.1"/>
    </source>
</evidence>
<gene>
    <name evidence="2" type="ORF">O181_118425</name>
</gene>
<evidence type="ECO:0000313" key="3">
    <source>
        <dbReference type="Proteomes" id="UP000765509"/>
    </source>
</evidence>
<dbReference type="EMBL" id="AVOT02103374">
    <property type="protein sequence ID" value="MBW0578710.1"/>
    <property type="molecule type" value="Genomic_DNA"/>
</dbReference>
<reference evidence="2" key="1">
    <citation type="submission" date="2021-03" db="EMBL/GenBank/DDBJ databases">
        <title>Draft genome sequence of rust myrtle Austropuccinia psidii MF-1, a brazilian biotype.</title>
        <authorList>
            <person name="Quecine M.C."/>
            <person name="Pachon D.M.R."/>
            <person name="Bonatelli M.L."/>
            <person name="Correr F.H."/>
            <person name="Franceschini L.M."/>
            <person name="Leite T.F."/>
            <person name="Margarido G.R.A."/>
            <person name="Almeida C.A."/>
            <person name="Ferrarezi J.A."/>
            <person name="Labate C.A."/>
        </authorList>
    </citation>
    <scope>NUCLEOTIDE SEQUENCE</scope>
    <source>
        <strain evidence="2">MF-1</strain>
    </source>
</reference>
<comment type="similarity">
    <text evidence="1">Belongs to the STXBP/unc-18/SEC1 family.</text>
</comment>
<comment type="caution">
    <text evidence="2">The sequence shown here is derived from an EMBL/GenBank/DDBJ whole genome shotgun (WGS) entry which is preliminary data.</text>
</comment>
<accession>A0A9Q3KGD0</accession>
<dbReference type="GO" id="GO:0016192">
    <property type="term" value="P:vesicle-mediated transport"/>
    <property type="evidence" value="ECO:0007669"/>
    <property type="project" value="InterPro"/>
</dbReference>
<dbReference type="Proteomes" id="UP000765509">
    <property type="component" value="Unassembled WGS sequence"/>
</dbReference>
<dbReference type="InterPro" id="IPR036045">
    <property type="entry name" value="Sec1-like_sf"/>
</dbReference>
<dbReference type="OrthoDB" id="2228at2759"/>
<name>A0A9Q3KGD0_9BASI</name>
<dbReference type="AlphaFoldDB" id="A0A9Q3KGD0"/>
<proteinExistence type="inferred from homology"/>
<dbReference type="SUPFAM" id="SSF56815">
    <property type="entry name" value="Sec1/munc18-like (SM) proteins"/>
    <property type="match status" value="1"/>
</dbReference>
<protein>
    <submittedName>
        <fullName evidence="2">Uncharacterized protein</fullName>
    </submittedName>
</protein>
<dbReference type="InterPro" id="IPR001619">
    <property type="entry name" value="Sec1-like"/>
</dbReference>
<keyword evidence="3" id="KW-1185">Reference proteome</keyword>
<sequence>MLACLPHLKGREEKLSLHLRMAETCMELFEKRQLAAVASVEPCCSTRMTAEGRTPKAIVEHMVPLLDYRILSFVHSTVTNLLEILMLCTLVARLTGSELWVHMSFIDMGSQTKIRDDSIHTPNWPYMKWMLSTITFTME</sequence>
<dbReference type="Pfam" id="PF00995">
    <property type="entry name" value="Sec1"/>
    <property type="match status" value="1"/>
</dbReference>
<organism evidence="2 3">
    <name type="scientific">Austropuccinia psidii MF-1</name>
    <dbReference type="NCBI Taxonomy" id="1389203"/>
    <lineage>
        <taxon>Eukaryota</taxon>
        <taxon>Fungi</taxon>
        <taxon>Dikarya</taxon>
        <taxon>Basidiomycota</taxon>
        <taxon>Pucciniomycotina</taxon>
        <taxon>Pucciniomycetes</taxon>
        <taxon>Pucciniales</taxon>
        <taxon>Sphaerophragmiaceae</taxon>
        <taxon>Austropuccinia</taxon>
    </lineage>
</organism>